<evidence type="ECO:0000256" key="2">
    <source>
        <dbReference type="SAM" id="Phobius"/>
    </source>
</evidence>
<feature type="region of interest" description="Disordered" evidence="1">
    <location>
        <begin position="48"/>
        <end position="76"/>
    </location>
</feature>
<accession>A0A942TF08</accession>
<reference evidence="3 4" key="1">
    <citation type="submission" date="2021-05" db="EMBL/GenBank/DDBJ databases">
        <title>Novel Bacillus species.</title>
        <authorList>
            <person name="Liu G."/>
        </authorList>
    </citation>
    <scope>NUCLEOTIDE SEQUENCE [LARGE SCALE GENOMIC DNA]</scope>
    <source>
        <strain evidence="4">FJAT-49780</strain>
    </source>
</reference>
<dbReference type="Proteomes" id="UP000681414">
    <property type="component" value="Unassembled WGS sequence"/>
</dbReference>
<dbReference type="RefSeq" id="WP_213124540.1">
    <property type="nucleotide sequence ID" value="NZ_JAGYPG010000002.1"/>
</dbReference>
<protein>
    <submittedName>
        <fullName evidence="3">Uncharacterized protein</fullName>
    </submittedName>
</protein>
<proteinExistence type="predicted"/>
<keyword evidence="2" id="KW-0812">Transmembrane</keyword>
<gene>
    <name evidence="3" type="ORF">KHA97_09610</name>
</gene>
<sequence>MKEKEKKPFYKRWWFIVIAIFIGLGIIGSFMPDEDKEVVEAKIEVKAKEKATKPETKTKDEAKPKSEEKPSYSEEDEKLLLEDYLRYASEQEGLLLDIKPLNDDNYDVVYATVVNEVKMLTDNEKQYLVDEWGKSITNLTNVWLYKGNKDNSPSVFFKYEDGNRLADPKMLGGWKIK</sequence>
<evidence type="ECO:0000313" key="4">
    <source>
        <dbReference type="Proteomes" id="UP000681414"/>
    </source>
</evidence>
<keyword evidence="4" id="KW-1185">Reference proteome</keyword>
<dbReference type="EMBL" id="JAGYPG010000002">
    <property type="protein sequence ID" value="MBS4195312.1"/>
    <property type="molecule type" value="Genomic_DNA"/>
</dbReference>
<keyword evidence="2" id="KW-1133">Transmembrane helix</keyword>
<organism evidence="3 4">
    <name type="scientific">Lederbergia citri</name>
    <dbReference type="NCBI Taxonomy" id="2833580"/>
    <lineage>
        <taxon>Bacteria</taxon>
        <taxon>Bacillati</taxon>
        <taxon>Bacillota</taxon>
        <taxon>Bacilli</taxon>
        <taxon>Bacillales</taxon>
        <taxon>Bacillaceae</taxon>
        <taxon>Lederbergia</taxon>
    </lineage>
</organism>
<evidence type="ECO:0000256" key="1">
    <source>
        <dbReference type="SAM" id="MobiDB-lite"/>
    </source>
</evidence>
<keyword evidence="2" id="KW-0472">Membrane</keyword>
<comment type="caution">
    <text evidence="3">The sequence shown here is derived from an EMBL/GenBank/DDBJ whole genome shotgun (WGS) entry which is preliminary data.</text>
</comment>
<dbReference type="AlphaFoldDB" id="A0A942TF08"/>
<evidence type="ECO:0000313" key="3">
    <source>
        <dbReference type="EMBL" id="MBS4195312.1"/>
    </source>
</evidence>
<name>A0A942TF08_9BACI</name>
<feature type="transmembrane region" description="Helical" evidence="2">
    <location>
        <begin position="12"/>
        <end position="31"/>
    </location>
</feature>